<evidence type="ECO:0008006" key="3">
    <source>
        <dbReference type="Google" id="ProtNLM"/>
    </source>
</evidence>
<reference evidence="1" key="2">
    <citation type="submission" date="2023-06" db="EMBL/GenBank/DDBJ databases">
        <authorList>
            <person name="Ma L."/>
            <person name="Liu K.-W."/>
            <person name="Li Z."/>
            <person name="Hsiao Y.-Y."/>
            <person name="Qi Y."/>
            <person name="Fu T."/>
            <person name="Tang G."/>
            <person name="Zhang D."/>
            <person name="Sun W.-H."/>
            <person name="Liu D.-K."/>
            <person name="Li Y."/>
            <person name="Chen G.-Z."/>
            <person name="Liu X.-D."/>
            <person name="Liao X.-Y."/>
            <person name="Jiang Y.-T."/>
            <person name="Yu X."/>
            <person name="Hao Y."/>
            <person name="Huang J."/>
            <person name="Zhao X.-W."/>
            <person name="Ke S."/>
            <person name="Chen Y.-Y."/>
            <person name="Wu W.-L."/>
            <person name="Hsu J.-L."/>
            <person name="Lin Y.-F."/>
            <person name="Huang M.-D."/>
            <person name="Li C.-Y."/>
            <person name="Huang L."/>
            <person name="Wang Z.-W."/>
            <person name="Zhao X."/>
            <person name="Zhong W.-Y."/>
            <person name="Peng D.-H."/>
            <person name="Ahmad S."/>
            <person name="Lan S."/>
            <person name="Zhang J.-S."/>
            <person name="Tsai W.-C."/>
            <person name="Van De Peer Y."/>
            <person name="Liu Z.-J."/>
        </authorList>
    </citation>
    <scope>NUCLEOTIDE SEQUENCE</scope>
    <source>
        <strain evidence="1">CP</strain>
        <tissue evidence="1">Leaves</tissue>
    </source>
</reference>
<dbReference type="PANTHER" id="PTHR34222:SF100">
    <property type="entry name" value="CCHC-TYPE DOMAIN-CONTAINING PROTEIN"/>
    <property type="match status" value="1"/>
</dbReference>
<reference evidence="1" key="1">
    <citation type="journal article" date="2023" name="Nat. Commun.">
        <title>Diploid and tetraploid genomes of Acorus and the evolution of monocots.</title>
        <authorList>
            <person name="Ma L."/>
            <person name="Liu K.W."/>
            <person name="Li Z."/>
            <person name="Hsiao Y.Y."/>
            <person name="Qi Y."/>
            <person name="Fu T."/>
            <person name="Tang G.D."/>
            <person name="Zhang D."/>
            <person name="Sun W.H."/>
            <person name="Liu D.K."/>
            <person name="Li Y."/>
            <person name="Chen G.Z."/>
            <person name="Liu X.D."/>
            <person name="Liao X.Y."/>
            <person name="Jiang Y.T."/>
            <person name="Yu X."/>
            <person name="Hao Y."/>
            <person name="Huang J."/>
            <person name="Zhao X.W."/>
            <person name="Ke S."/>
            <person name="Chen Y.Y."/>
            <person name="Wu W.L."/>
            <person name="Hsu J.L."/>
            <person name="Lin Y.F."/>
            <person name="Huang M.D."/>
            <person name="Li C.Y."/>
            <person name="Huang L."/>
            <person name="Wang Z.W."/>
            <person name="Zhao X."/>
            <person name="Zhong W.Y."/>
            <person name="Peng D.H."/>
            <person name="Ahmad S."/>
            <person name="Lan S."/>
            <person name="Zhang J.S."/>
            <person name="Tsai W.C."/>
            <person name="Van de Peer Y."/>
            <person name="Liu Z.J."/>
        </authorList>
    </citation>
    <scope>NUCLEOTIDE SEQUENCE</scope>
    <source>
        <strain evidence="1">CP</strain>
    </source>
</reference>
<dbReference type="Proteomes" id="UP001180020">
    <property type="component" value="Unassembled WGS sequence"/>
</dbReference>
<organism evidence="1 2">
    <name type="scientific">Acorus calamus</name>
    <name type="common">Sweet flag</name>
    <dbReference type="NCBI Taxonomy" id="4465"/>
    <lineage>
        <taxon>Eukaryota</taxon>
        <taxon>Viridiplantae</taxon>
        <taxon>Streptophyta</taxon>
        <taxon>Embryophyta</taxon>
        <taxon>Tracheophyta</taxon>
        <taxon>Spermatophyta</taxon>
        <taxon>Magnoliopsida</taxon>
        <taxon>Liliopsida</taxon>
        <taxon>Acoraceae</taxon>
        <taxon>Acorus</taxon>
    </lineage>
</organism>
<accession>A0AAV9EEU2</accession>
<dbReference type="PANTHER" id="PTHR34222">
    <property type="entry name" value="GAG_PRE-INTEGRS DOMAIN-CONTAINING PROTEIN"/>
    <property type="match status" value="1"/>
</dbReference>
<name>A0AAV9EEU2_ACOCL</name>
<protein>
    <recommendedName>
        <fullName evidence="3">CCHC-type domain-containing protein</fullName>
    </recommendedName>
</protein>
<sequence>MACFENFRDNLPNSTDFPLSSADDWSPWHITVQSALDRCDLVGYIDGSIVQPSDRDPTYITWRTRDRRVRSYLINSVDRSIRADLTGFTSSAALWTHLCDRFVEKSGSREYQLLIETQTATQGDLSAQTLYGRMRANFRELRALEPGPMATPAEREAFRDRRELYQYLMALRPEFSALAGQLIHRDPLPRLVSAVAEVVAEETRLRTIALRRSTPSSTYEGVLAATPTSLPGSSRKNTVCAHCKKPGHPIADCWKLHPEKRFGPKGRGQRRTTAPFTSAAVATEAPSSYTDHLGVSERVSIS</sequence>
<evidence type="ECO:0000313" key="2">
    <source>
        <dbReference type="Proteomes" id="UP001180020"/>
    </source>
</evidence>
<dbReference type="AlphaFoldDB" id="A0AAV9EEU2"/>
<evidence type="ECO:0000313" key="1">
    <source>
        <dbReference type="EMBL" id="KAK1311996.1"/>
    </source>
</evidence>
<dbReference type="EMBL" id="JAUJYO010000007">
    <property type="protein sequence ID" value="KAK1311996.1"/>
    <property type="molecule type" value="Genomic_DNA"/>
</dbReference>
<dbReference type="Pfam" id="PF14223">
    <property type="entry name" value="Retrotran_gag_2"/>
    <property type="match status" value="1"/>
</dbReference>
<keyword evidence="2" id="KW-1185">Reference proteome</keyword>
<proteinExistence type="predicted"/>
<comment type="caution">
    <text evidence="1">The sequence shown here is derived from an EMBL/GenBank/DDBJ whole genome shotgun (WGS) entry which is preliminary data.</text>
</comment>
<gene>
    <name evidence="1" type="ORF">QJS10_CPA07g01230</name>
</gene>